<dbReference type="EMBL" id="CP121671">
    <property type="protein sequence ID" value="WFT75129.1"/>
    <property type="molecule type" value="Genomic_DNA"/>
</dbReference>
<sequence length="46" mass="5754">MNQETYYQYLIKEFESKLERSLKKEELQFINWLAEEHSKKIEDRTS</sequence>
<name>A0ABY8J133_9BACI</name>
<proteinExistence type="predicted"/>
<reference evidence="1 2" key="1">
    <citation type="submission" date="2023-04" db="EMBL/GenBank/DDBJ databases">
        <title>Genome sequence of Halobacillus naozhouensis KACC 21980.</title>
        <authorList>
            <person name="Kim S."/>
            <person name="Heo J."/>
            <person name="Kwon S.-W."/>
        </authorList>
    </citation>
    <scope>NUCLEOTIDE SEQUENCE [LARGE SCALE GENOMIC DNA]</scope>
    <source>
        <strain evidence="1 2">KCTC 13234</strain>
    </source>
</reference>
<keyword evidence="2" id="KW-1185">Reference proteome</keyword>
<dbReference type="Proteomes" id="UP001221597">
    <property type="component" value="Chromosome"/>
</dbReference>
<protein>
    <recommendedName>
        <fullName evidence="3">Fur-regulated basic protein A</fullName>
    </recommendedName>
</protein>
<evidence type="ECO:0008006" key="3">
    <source>
        <dbReference type="Google" id="ProtNLM"/>
    </source>
</evidence>
<dbReference type="RefSeq" id="WP_283077098.1">
    <property type="nucleotide sequence ID" value="NZ_CP121671.1"/>
</dbReference>
<evidence type="ECO:0000313" key="2">
    <source>
        <dbReference type="Proteomes" id="UP001221597"/>
    </source>
</evidence>
<gene>
    <name evidence="1" type="ORF">P9989_01595</name>
</gene>
<accession>A0ABY8J133</accession>
<organism evidence="1 2">
    <name type="scientific">Halobacillus naozhouensis</name>
    <dbReference type="NCBI Taxonomy" id="554880"/>
    <lineage>
        <taxon>Bacteria</taxon>
        <taxon>Bacillati</taxon>
        <taxon>Bacillota</taxon>
        <taxon>Bacilli</taxon>
        <taxon>Bacillales</taxon>
        <taxon>Bacillaceae</taxon>
        <taxon>Halobacillus</taxon>
    </lineage>
</organism>
<evidence type="ECO:0000313" key="1">
    <source>
        <dbReference type="EMBL" id="WFT75129.1"/>
    </source>
</evidence>